<keyword evidence="3" id="KW-1185">Reference proteome</keyword>
<feature type="domain" description="Anaphase-promoting complex subunit 4 long" evidence="2">
    <location>
        <begin position="35"/>
        <end position="80"/>
    </location>
</feature>
<name>A0ABM3DSS6_SALSA</name>
<dbReference type="RefSeq" id="XP_045561859.1">
    <property type="nucleotide sequence ID" value="XM_045705903.1"/>
</dbReference>
<evidence type="ECO:0000313" key="3">
    <source>
        <dbReference type="Proteomes" id="UP001652741"/>
    </source>
</evidence>
<reference evidence="4" key="1">
    <citation type="submission" date="2025-08" db="UniProtKB">
        <authorList>
            <consortium name="RefSeq"/>
        </authorList>
    </citation>
    <scope>IDENTIFICATION</scope>
</reference>
<dbReference type="Proteomes" id="UP001652741">
    <property type="component" value="Chromosome ssa23"/>
</dbReference>
<feature type="compositionally biased region" description="Polar residues" evidence="1">
    <location>
        <begin position="1"/>
        <end position="11"/>
    </location>
</feature>
<evidence type="ECO:0000256" key="1">
    <source>
        <dbReference type="SAM" id="MobiDB-lite"/>
    </source>
</evidence>
<sequence>MPVVSSSSTQGCCPAGSLRSPGWHTSSPTSPLCCSMCETWEDILMQMDLWLTKFVQEKNTRTQVQDEFLELLLWGRSSPEPQFSPHESADRQE</sequence>
<gene>
    <name evidence="4" type="primary">LOC106584078</name>
</gene>
<accession>A0ABM3DSS6</accession>
<evidence type="ECO:0000313" key="4">
    <source>
        <dbReference type="RefSeq" id="XP_045561859.1"/>
    </source>
</evidence>
<proteinExistence type="predicted"/>
<dbReference type="InterPro" id="IPR024790">
    <property type="entry name" value="APC4_long_dom"/>
</dbReference>
<evidence type="ECO:0000259" key="2">
    <source>
        <dbReference type="Pfam" id="PF12896"/>
    </source>
</evidence>
<feature type="region of interest" description="Disordered" evidence="1">
    <location>
        <begin position="1"/>
        <end position="27"/>
    </location>
</feature>
<organism evidence="3 4">
    <name type="scientific">Salmo salar</name>
    <name type="common">Atlantic salmon</name>
    <dbReference type="NCBI Taxonomy" id="8030"/>
    <lineage>
        <taxon>Eukaryota</taxon>
        <taxon>Metazoa</taxon>
        <taxon>Chordata</taxon>
        <taxon>Craniata</taxon>
        <taxon>Vertebrata</taxon>
        <taxon>Euteleostomi</taxon>
        <taxon>Actinopterygii</taxon>
        <taxon>Neopterygii</taxon>
        <taxon>Teleostei</taxon>
        <taxon>Protacanthopterygii</taxon>
        <taxon>Salmoniformes</taxon>
        <taxon>Salmonidae</taxon>
        <taxon>Salmoninae</taxon>
        <taxon>Salmo</taxon>
    </lineage>
</organism>
<dbReference type="Pfam" id="PF12896">
    <property type="entry name" value="ANAPC4"/>
    <property type="match status" value="1"/>
</dbReference>
<dbReference type="GeneID" id="106584078"/>
<protein>
    <submittedName>
        <fullName evidence="4">Anaphase-promoting complex subunit 4-like</fullName>
    </submittedName>
</protein>